<feature type="region of interest" description="Disordered" evidence="5">
    <location>
        <begin position="83"/>
        <end position="108"/>
    </location>
</feature>
<gene>
    <name evidence="7" type="ORF">SAPINGB_P000914</name>
</gene>
<evidence type="ECO:0000256" key="3">
    <source>
        <dbReference type="ARBA" id="ARBA00022801"/>
    </source>
</evidence>
<dbReference type="GO" id="GO:0051307">
    <property type="term" value="P:meiotic chromosome separation"/>
    <property type="evidence" value="ECO:0007669"/>
    <property type="project" value="TreeGrafter"/>
</dbReference>
<proteinExistence type="predicted"/>
<keyword evidence="3" id="KW-0378">Hydrolase</keyword>
<dbReference type="GO" id="GO:0072686">
    <property type="term" value="C:mitotic spindle"/>
    <property type="evidence" value="ECO:0007669"/>
    <property type="project" value="TreeGrafter"/>
</dbReference>
<comment type="catalytic activity">
    <reaction evidence="1">
        <text>All bonds known to be hydrolyzed by this endopeptidase have arginine in P1 and an acidic residue in P4. P6 is often occupied by an acidic residue or by a hydroxy-amino-acid residue, the phosphorylation of which enhances cleavage.</text>
        <dbReference type="EC" id="3.4.22.49"/>
    </reaction>
</comment>
<dbReference type="EMBL" id="CABVLU010000001">
    <property type="protein sequence ID" value="VVT45834.1"/>
    <property type="molecule type" value="Genomic_DNA"/>
</dbReference>
<organism evidence="7 8">
    <name type="scientific">Magnusiomyces paraingens</name>
    <dbReference type="NCBI Taxonomy" id="2606893"/>
    <lineage>
        <taxon>Eukaryota</taxon>
        <taxon>Fungi</taxon>
        <taxon>Dikarya</taxon>
        <taxon>Ascomycota</taxon>
        <taxon>Saccharomycotina</taxon>
        <taxon>Dipodascomycetes</taxon>
        <taxon>Dipodascales</taxon>
        <taxon>Dipodascaceae</taxon>
        <taxon>Magnusiomyces</taxon>
    </lineage>
</organism>
<keyword evidence="4" id="KW-0159">Chromosome partition</keyword>
<evidence type="ECO:0000256" key="2">
    <source>
        <dbReference type="ARBA" id="ARBA00012489"/>
    </source>
</evidence>
<dbReference type="Proteomes" id="UP000398389">
    <property type="component" value="Unassembled WGS sequence"/>
</dbReference>
<feature type="domain" description="Peptidase C50" evidence="6">
    <location>
        <begin position="1760"/>
        <end position="1855"/>
    </location>
</feature>
<dbReference type="GO" id="GO:0006508">
    <property type="term" value="P:proteolysis"/>
    <property type="evidence" value="ECO:0007669"/>
    <property type="project" value="InterPro"/>
</dbReference>
<dbReference type="EC" id="3.4.22.49" evidence="2"/>
<evidence type="ECO:0000313" key="8">
    <source>
        <dbReference type="Proteomes" id="UP000398389"/>
    </source>
</evidence>
<dbReference type="GO" id="GO:0005634">
    <property type="term" value="C:nucleus"/>
    <property type="evidence" value="ECO:0007669"/>
    <property type="project" value="InterPro"/>
</dbReference>
<accession>A0A5E8B317</accession>
<name>A0A5E8B317_9ASCO</name>
<dbReference type="InterPro" id="IPR005314">
    <property type="entry name" value="Peptidase_C50"/>
</dbReference>
<dbReference type="GeneID" id="43579737"/>
<reference evidence="7 8" key="1">
    <citation type="submission" date="2019-09" db="EMBL/GenBank/DDBJ databases">
        <authorList>
            <person name="Brejova B."/>
        </authorList>
    </citation>
    <scope>NUCLEOTIDE SEQUENCE [LARGE SCALE GENOMIC DNA]</scope>
</reference>
<dbReference type="PANTHER" id="PTHR12792:SF0">
    <property type="entry name" value="SEPARIN"/>
    <property type="match status" value="1"/>
</dbReference>
<evidence type="ECO:0000256" key="4">
    <source>
        <dbReference type="ARBA" id="ARBA00022829"/>
    </source>
</evidence>
<protein>
    <recommendedName>
        <fullName evidence="2">separase</fullName>
        <ecNumber evidence="2">3.4.22.49</ecNumber>
    </recommendedName>
</protein>
<dbReference type="GO" id="GO:0004197">
    <property type="term" value="F:cysteine-type endopeptidase activity"/>
    <property type="evidence" value="ECO:0007669"/>
    <property type="project" value="InterPro"/>
</dbReference>
<feature type="region of interest" description="Disordered" evidence="5">
    <location>
        <begin position="1577"/>
        <end position="1607"/>
    </location>
</feature>
<dbReference type="RefSeq" id="XP_031851528.1">
    <property type="nucleotide sequence ID" value="XM_031995637.1"/>
</dbReference>
<dbReference type="InterPro" id="IPR030397">
    <property type="entry name" value="SEPARIN_core_dom"/>
</dbReference>
<dbReference type="GO" id="GO:0044732">
    <property type="term" value="C:mitotic spindle pole body"/>
    <property type="evidence" value="ECO:0007669"/>
    <property type="project" value="TreeGrafter"/>
</dbReference>
<evidence type="ECO:0000256" key="5">
    <source>
        <dbReference type="SAM" id="MobiDB-lite"/>
    </source>
</evidence>
<dbReference type="OrthoDB" id="10255632at2759"/>
<sequence>MNEVSLPDINNLSFDRLLKIKSILQPSKHTRIHDTSVANRKKNAQQALISTDQKLIRSKTVTERHKLALHIINSAENVIGSWNEKKSASRESSTASFPSPSPSPPPLDSSKIAAYEAISLAIKTLYENRSNNSQKQLDLEKRHLSIILKLLDVPMVDESILELHILVDNIIINMHGTASPFSSIFTISPNPKYINESFANLIVYTQIAILKAIIKIPPASQPVSSKTIIGSLNSPNGILFWVSQLPINSASQKLTIFAKLFLALSNNCDPSICFSYRIASLQLFPQIQEPYVNMLLASYSTLRKKVNMSYDQIIRDYGNLLTQLVKKKHMQLKTFPAFVTWFDRLSKKSSIESWKESYNLIKNTDNDPVLSLFEQLKTDPTNEKIQTLSSIENIQDYFGTSEFLSTFLHIAKTFLDASEYSNFISVIHFYLSFLHTNHPNLTRTFSKTSSLFFHHVKIIIEKEDITDSIFGDLLSVYEEIAKGLVIIEDDTHLIYISNSLLPIGARLRQKKNEIYLEYWRKSVSIELDLFERKIPPSSVFPGKVERLVITLIDFKKLDEAFKFLSLSFPLIASLEKIQDTVSTLPLYLQWQSSSSNRLFNIFTSVILEKSLKEEDIEFKNINSEIEGSILEQLLICLEKYTASNKKEIGIQILKRLEVLYFNNPLRLLRSYNSLFKSANELYNIQVMEKLLEDLIIKSTLTNNNRRTSNGANLLVESSKLKSDFEQAHHRFFIISCASFSLAISSTAASTQKYQFLNCSVNYAIEMFKSKVQSDNTEKVINHIRSMCAFLDLQGANEKRADLLKAMRDSFLLQGKSTETLINRMHCRLDLIKSLIALGYTGSALKEVTSLESEYQEHQFIAPIDRSWLKLRQAQSFVSVGDTVAARNVFKLLFEVIQNDELLKMPLLKGRPATEERQHFQQRSLLFAEICCTLGLFHSAEGNVGYGVSQTQKSISFLQGFLKKFQSGSGNKSSRETTWQLTSVLINAQIQMAMSYERLGIIRETCYYVDEASKTAQLSDCGLRLAVILAFEAEVRVKMGNHIKSTECLEKCQAIIEGLNLQDLNVLYYAHSAILSLQRQRLFNEENQYYVLSDKIFSDLEQKSQKFSASEIAKKISRLSLTNFEAVTPKNTPRTMSTRRSLVGRRLSGPLFSEKSTPTPISRQSLPIGGSPINFLAMMETPKRESNIKEESSEGPSEIFGVEVVWNSIVRSQVYSLGLQNSVDGAMSLLEDQYRSASTRDDVLLEIIKARNLFLLAKSILSKDSIYSFVFDSVICVPSIKPNNAFYNNYMKDSTFPKTAIGHLEKAQNMILDNVSKIMVVCNATEISSVASLINAIQMSLAAIREVVYEGIDIGDIATSYANLVLQDASRRLTLESDRTVVKLRSSDYNWPSKALESTDTPKTIVSMYSDFEHDILNSLPEKWAAVSISVSAETGSLSLCRYEKNKSPLQLCLPLNRHSSRDANEESFSFDLGMQRLREIIEKSNESASSQRTTQIKTSEERQLWWKERYGLDQKLEELLGDVEYFWLGGFTGIFSRQRVVPHLLENLATQFVKLLRVYLPSRNWVMGGIRPRSGLGKYRSREEPRRFAGSSNEINTGSSGSMSKGSAGLEEVEIELDSRILELFVGLGDPDNIKDPGLIEDLTYFVLDILQFHGERNAFDEIEIDQFMVHLETALHNYHAQVAAMDEQLGEEGLEHIVLVLDRNTQAFPWESIPCLRQQSVSRVPSLSILSQLLREHYQPEVDPVWPVVQVSLEEKSSDSGCYYILNPSRDLPKTQERFENKLTNLRGWSGLVAQEPTETELVGMLESGKLVVYIGHGSGLQYIRAAKIKALKRCCATLLLGCSSGALEEAGDYDPWGTPMTYMIAGCPMLLANMWDVTDKDIDLFSTCMLERWGVLPPPNPGMGVSAIGEAVRDSRDDCNLRFLNGAAPVVYGIPLKIKKKLVMGNK</sequence>
<dbReference type="PANTHER" id="PTHR12792">
    <property type="entry name" value="EXTRA SPINDLE POLES 1-RELATED"/>
    <property type="match status" value="1"/>
</dbReference>
<keyword evidence="8" id="KW-1185">Reference proteome</keyword>
<evidence type="ECO:0000259" key="6">
    <source>
        <dbReference type="PROSITE" id="PS51700"/>
    </source>
</evidence>
<dbReference type="Pfam" id="PF03568">
    <property type="entry name" value="Separin_C"/>
    <property type="match status" value="1"/>
</dbReference>
<feature type="compositionally biased region" description="Low complexity" evidence="5">
    <location>
        <begin position="1598"/>
        <end position="1607"/>
    </location>
</feature>
<dbReference type="PROSITE" id="PS51700">
    <property type="entry name" value="SEPARIN"/>
    <property type="match status" value="1"/>
</dbReference>
<evidence type="ECO:0000313" key="7">
    <source>
        <dbReference type="EMBL" id="VVT45834.1"/>
    </source>
</evidence>
<dbReference type="GO" id="GO:0005737">
    <property type="term" value="C:cytoplasm"/>
    <property type="evidence" value="ECO:0007669"/>
    <property type="project" value="TreeGrafter"/>
</dbReference>
<evidence type="ECO:0000256" key="1">
    <source>
        <dbReference type="ARBA" id="ARBA00000451"/>
    </source>
</evidence>